<keyword evidence="2" id="KW-0732">Signal</keyword>
<protein>
    <submittedName>
        <fullName evidence="3">Uncharacterized protein</fullName>
    </submittedName>
</protein>
<evidence type="ECO:0000256" key="1">
    <source>
        <dbReference type="SAM" id="MobiDB-lite"/>
    </source>
</evidence>
<proteinExistence type="predicted"/>
<feature type="region of interest" description="Disordered" evidence="1">
    <location>
        <begin position="65"/>
        <end position="89"/>
    </location>
</feature>
<evidence type="ECO:0000313" key="4">
    <source>
        <dbReference type="Proteomes" id="UP001163798"/>
    </source>
</evidence>
<organism evidence="3 4">
    <name type="scientific">Lentinula aff. detonsa</name>
    <dbReference type="NCBI Taxonomy" id="2804958"/>
    <lineage>
        <taxon>Eukaryota</taxon>
        <taxon>Fungi</taxon>
        <taxon>Dikarya</taxon>
        <taxon>Basidiomycota</taxon>
        <taxon>Agaricomycotina</taxon>
        <taxon>Agaricomycetes</taxon>
        <taxon>Agaricomycetidae</taxon>
        <taxon>Agaricales</taxon>
        <taxon>Marasmiineae</taxon>
        <taxon>Omphalotaceae</taxon>
        <taxon>Lentinula</taxon>
    </lineage>
</organism>
<keyword evidence="4" id="KW-1185">Reference proteome</keyword>
<feature type="signal peptide" evidence="2">
    <location>
        <begin position="1"/>
        <end position="18"/>
    </location>
</feature>
<comment type="caution">
    <text evidence="3">The sequence shown here is derived from an EMBL/GenBank/DDBJ whole genome shotgun (WGS) entry which is preliminary data.</text>
</comment>
<evidence type="ECO:0000313" key="3">
    <source>
        <dbReference type="EMBL" id="KAJ3783620.1"/>
    </source>
</evidence>
<feature type="chain" id="PRO_5041277211" evidence="2">
    <location>
        <begin position="19"/>
        <end position="248"/>
    </location>
</feature>
<feature type="compositionally biased region" description="Basic residues" evidence="1">
    <location>
        <begin position="76"/>
        <end position="88"/>
    </location>
</feature>
<dbReference type="AlphaFoldDB" id="A0AA38NP88"/>
<reference evidence="3" key="1">
    <citation type="submission" date="2022-08" db="EMBL/GenBank/DDBJ databases">
        <authorList>
            <consortium name="DOE Joint Genome Institute"/>
            <person name="Min B."/>
            <person name="Riley R."/>
            <person name="Sierra-Patev S."/>
            <person name="Naranjo-Ortiz M."/>
            <person name="Looney B."/>
            <person name="Konkel Z."/>
            <person name="Slot J.C."/>
            <person name="Sakamoto Y."/>
            <person name="Steenwyk J.L."/>
            <person name="Rokas A."/>
            <person name="Carro J."/>
            <person name="Camarero S."/>
            <person name="Ferreira P."/>
            <person name="Molpeceres G."/>
            <person name="Ruiz-Duenas F.J."/>
            <person name="Serrano A."/>
            <person name="Henrissat B."/>
            <person name="Drula E."/>
            <person name="Hughes K.W."/>
            <person name="Mata J.L."/>
            <person name="Ishikawa N.K."/>
            <person name="Vargas-Isla R."/>
            <person name="Ushijima S."/>
            <person name="Smith C.A."/>
            <person name="Ahrendt S."/>
            <person name="Andreopoulos W."/>
            <person name="He G."/>
            <person name="Labutti K."/>
            <person name="Lipzen A."/>
            <person name="Ng V."/>
            <person name="Sandor L."/>
            <person name="Barry K."/>
            <person name="Martinez A.T."/>
            <person name="Xiao Y."/>
            <person name="Gibbons J.G."/>
            <person name="Terashima K."/>
            <person name="Hibbett D.S."/>
            <person name="Grigoriev I.V."/>
        </authorList>
    </citation>
    <scope>NUCLEOTIDE SEQUENCE</scope>
    <source>
        <strain evidence="3">TFB10291</strain>
    </source>
</reference>
<gene>
    <name evidence="3" type="ORF">GGU10DRAFT_388958</name>
</gene>
<name>A0AA38NP88_9AGAR</name>
<sequence length="248" mass="27416">MHLSTTFVVFGLASVACAAPRVMNAKARNEGLDIEVFRPELDNRGIPIVPVEGDTTLSGYKPLMERQAGQEELPEKKKKEKKKKGKKVKIQETLSGDTVKKDSDEPFWVNFKPVGRPLGDIDRTQFRIDFVVKFKKFIREQGIPSFRMLSNIQIAYTLSPDPGAGGQPHKIVKFEFKHQKTCGAHPCTGFLDFSSGKFGISDSNGKTIYLVGPSSSQIAKSKVQNPSIPHPPAGYHGKPSLTIYDLAE</sequence>
<dbReference type="EMBL" id="MU793411">
    <property type="protein sequence ID" value="KAJ3783620.1"/>
    <property type="molecule type" value="Genomic_DNA"/>
</dbReference>
<accession>A0AA38NP88</accession>
<dbReference type="Proteomes" id="UP001163798">
    <property type="component" value="Unassembled WGS sequence"/>
</dbReference>
<evidence type="ECO:0000256" key="2">
    <source>
        <dbReference type="SAM" id="SignalP"/>
    </source>
</evidence>